<evidence type="ECO:0000313" key="7">
    <source>
        <dbReference type="Proteomes" id="UP001497525"/>
    </source>
</evidence>
<protein>
    <recommendedName>
        <fullName evidence="3">Mini-chromosome maintenance complex-binding protein</fullName>
    </recommendedName>
</protein>
<dbReference type="GO" id="GO:0005634">
    <property type="term" value="C:nucleus"/>
    <property type="evidence" value="ECO:0007669"/>
    <property type="project" value="UniProtKB-SubCell"/>
</dbReference>
<dbReference type="PANTHER" id="PTHR13489:SF0">
    <property type="entry name" value="MINI-CHROMOSOME MAINTENANCE COMPLEX-BINDING PROTEIN"/>
    <property type="match status" value="1"/>
</dbReference>
<evidence type="ECO:0000256" key="1">
    <source>
        <dbReference type="ARBA" id="ARBA00004123"/>
    </source>
</evidence>
<dbReference type="AlphaFoldDB" id="A0AAV2TT15"/>
<feature type="region of interest" description="Disordered" evidence="5">
    <location>
        <begin position="150"/>
        <end position="197"/>
    </location>
</feature>
<sequence length="606" mass="68202">MSELTWLRSPLSVYDEFFATDKELAKTKFTSHISDQLCLFSSKVPIVNETPLDCIPDGHLVCLYGMVQDMFSTELFMDEFVVPSSGVVRAGSLRFRDFSLCEIQTSEEPNNVKFAERQSFYVVPVPGESPWVREVRAKTLDYVPPHQVVGCKRSTTETPPTSTKKLRDESGTGNTEGSVTLRSGMETDSSSTKSKKLTKQFPLAEEEEDSKVGVLVRVYDDIQNKLKVNEIVCIYGVLEHARLGSAESHDDDCISGGKGSEPIPHVHAILVHRLTHDNPLLNTTLPDLSDNPAVQLGVTRERIKSLLTDLFQGDELTSEYALLHFVSSRFVSESPYPNTFSPLNIVCPSEDIDTDSAVNGDSKMSVDPEYQAEISSLPRQLRALLPQLLTQLATVNLTLDMLNSGPSLMPIRNSEKGVLNAGRLQLSNGTQVLVDEMRMSTGQIEARGLLNLRALTMLATKQCVPYDFEFYTQDWETNARVLIVSTGPSLIKPAIVVPWKPQYGFKPLTSDPSHTEWCEMRKFLTLIQESNGFYAMDKELQDKINQDFVRWRRDKTTYVEADEFAVMLCLLRLLCLTYGQSKATVEQWHTVCMLEEQRKSRLKNRK</sequence>
<keyword evidence="4" id="KW-0539">Nucleus</keyword>
<comment type="similarity">
    <text evidence="2">Belongs to the MCMBP family.</text>
</comment>
<dbReference type="GO" id="GO:0006261">
    <property type="term" value="P:DNA-templated DNA replication"/>
    <property type="evidence" value="ECO:0007669"/>
    <property type="project" value="TreeGrafter"/>
</dbReference>
<accession>A0AAV2TT15</accession>
<dbReference type="Proteomes" id="UP001497525">
    <property type="component" value="Unassembled WGS sequence"/>
</dbReference>
<name>A0AAV2TT15_CALDB</name>
<proteinExistence type="inferred from homology"/>
<dbReference type="EMBL" id="CAXLJL010000600">
    <property type="protein sequence ID" value="CAL5139425.1"/>
    <property type="molecule type" value="Genomic_DNA"/>
</dbReference>
<evidence type="ECO:0000256" key="2">
    <source>
        <dbReference type="ARBA" id="ARBA00007925"/>
    </source>
</evidence>
<evidence type="ECO:0000313" key="6">
    <source>
        <dbReference type="EMBL" id="CAL5139425.1"/>
    </source>
</evidence>
<dbReference type="PANTHER" id="PTHR13489">
    <property type="entry name" value="MINI-CHROMOSOME MAINTENANCE COMPLEX-BINDING PROTEIN"/>
    <property type="match status" value="1"/>
</dbReference>
<evidence type="ECO:0000256" key="4">
    <source>
        <dbReference type="ARBA" id="ARBA00023242"/>
    </source>
</evidence>
<gene>
    <name evidence="6" type="ORF">CDAUBV1_LOCUS14444</name>
</gene>
<reference evidence="6" key="1">
    <citation type="submission" date="2024-06" db="EMBL/GenBank/DDBJ databases">
        <authorList>
            <person name="Liu X."/>
            <person name="Lenzi L."/>
            <person name="Haldenby T S."/>
            <person name="Uol C."/>
        </authorList>
    </citation>
    <scope>NUCLEOTIDE SEQUENCE</scope>
</reference>
<evidence type="ECO:0000256" key="5">
    <source>
        <dbReference type="SAM" id="MobiDB-lite"/>
    </source>
</evidence>
<dbReference type="Pfam" id="PF09739">
    <property type="entry name" value="MCM_bind"/>
    <property type="match status" value="1"/>
</dbReference>
<comment type="subcellular location">
    <subcellularLocation>
        <location evidence="1">Nucleus</location>
    </subcellularLocation>
</comment>
<dbReference type="InterPro" id="IPR019140">
    <property type="entry name" value="MCM_complex-bd"/>
</dbReference>
<evidence type="ECO:0000256" key="3">
    <source>
        <dbReference type="ARBA" id="ARBA00015405"/>
    </source>
</evidence>
<comment type="caution">
    <text evidence="6">The sequence shown here is derived from an EMBL/GenBank/DDBJ whole genome shotgun (WGS) entry which is preliminary data.</text>
</comment>
<dbReference type="GO" id="GO:0003682">
    <property type="term" value="F:chromatin binding"/>
    <property type="evidence" value="ECO:0007669"/>
    <property type="project" value="TreeGrafter"/>
</dbReference>
<feature type="compositionally biased region" description="Polar residues" evidence="5">
    <location>
        <begin position="171"/>
        <end position="181"/>
    </location>
</feature>
<organism evidence="6 7">
    <name type="scientific">Calicophoron daubneyi</name>
    <name type="common">Rumen fluke</name>
    <name type="synonym">Paramphistomum daubneyi</name>
    <dbReference type="NCBI Taxonomy" id="300641"/>
    <lineage>
        <taxon>Eukaryota</taxon>
        <taxon>Metazoa</taxon>
        <taxon>Spiralia</taxon>
        <taxon>Lophotrochozoa</taxon>
        <taxon>Platyhelminthes</taxon>
        <taxon>Trematoda</taxon>
        <taxon>Digenea</taxon>
        <taxon>Plagiorchiida</taxon>
        <taxon>Pronocephalata</taxon>
        <taxon>Paramphistomoidea</taxon>
        <taxon>Paramphistomidae</taxon>
        <taxon>Calicophoron</taxon>
    </lineage>
</organism>